<proteinExistence type="predicted"/>
<keyword evidence="1" id="KW-0812">Transmembrane</keyword>
<dbReference type="Proteomes" id="UP000028602">
    <property type="component" value="Unassembled WGS sequence"/>
</dbReference>
<evidence type="ECO:0000313" key="2">
    <source>
        <dbReference type="EMBL" id="KFD17800.1"/>
    </source>
</evidence>
<protein>
    <submittedName>
        <fullName evidence="2">Uncharacterized protein</fullName>
    </submittedName>
</protein>
<keyword evidence="3" id="KW-1185">Reference proteome</keyword>
<feature type="transmembrane region" description="Helical" evidence="1">
    <location>
        <begin position="28"/>
        <end position="52"/>
    </location>
</feature>
<organism evidence="2 3">
    <name type="scientific">Tatumella ptyseos ATCC 33301</name>
    <dbReference type="NCBI Taxonomy" id="1005995"/>
    <lineage>
        <taxon>Bacteria</taxon>
        <taxon>Pseudomonadati</taxon>
        <taxon>Pseudomonadota</taxon>
        <taxon>Gammaproteobacteria</taxon>
        <taxon>Enterobacterales</taxon>
        <taxon>Erwiniaceae</taxon>
        <taxon>Tatumella</taxon>
    </lineage>
</organism>
<keyword evidence="1" id="KW-0472">Membrane</keyword>
<name>A0A085JBF4_9GAMM</name>
<reference evidence="2 3" key="1">
    <citation type="submission" date="2014-05" db="EMBL/GenBank/DDBJ databases">
        <title>ATOL: Assembling a taxonomically balanced genome-scale reconstruction of the evolutionary history of the Enterobacteriaceae.</title>
        <authorList>
            <person name="Plunkett G.III."/>
            <person name="Neeno-Eckwall E.C."/>
            <person name="Glasner J.D."/>
            <person name="Perna N.T."/>
        </authorList>
    </citation>
    <scope>NUCLEOTIDE SEQUENCE [LARGE SCALE GENOMIC DNA]</scope>
    <source>
        <strain evidence="2 3">ATCC 33301</strain>
    </source>
</reference>
<comment type="caution">
    <text evidence="2">The sequence shown here is derived from an EMBL/GenBank/DDBJ whole genome shotgun (WGS) entry which is preliminary data.</text>
</comment>
<accession>A0A085JBF4</accession>
<evidence type="ECO:0000313" key="3">
    <source>
        <dbReference type="Proteomes" id="UP000028602"/>
    </source>
</evidence>
<dbReference type="AlphaFoldDB" id="A0A085JBF4"/>
<gene>
    <name evidence="2" type="ORF">GTPT_2841</name>
</gene>
<keyword evidence="1" id="KW-1133">Transmembrane helix</keyword>
<evidence type="ECO:0000256" key="1">
    <source>
        <dbReference type="SAM" id="Phobius"/>
    </source>
</evidence>
<sequence length="61" mass="7472">MYSARQPPARRWFFYGDKLTMQPAVFRLILNINILLFINYLLTVNFLFPAWLRYTKITEER</sequence>
<dbReference type="EMBL" id="JMPR01000043">
    <property type="protein sequence ID" value="KFD17800.1"/>
    <property type="molecule type" value="Genomic_DNA"/>
</dbReference>